<feature type="domain" description="DUF985" evidence="2">
    <location>
        <begin position="30"/>
        <end position="194"/>
    </location>
</feature>
<evidence type="ECO:0000313" key="3">
    <source>
        <dbReference type="EMBL" id="KAB8073982.1"/>
    </source>
</evidence>
<evidence type="ECO:0000256" key="1">
    <source>
        <dbReference type="SAM" id="MobiDB-lite"/>
    </source>
</evidence>
<dbReference type="SUPFAM" id="SSF51182">
    <property type="entry name" value="RmlC-like cupins"/>
    <property type="match status" value="1"/>
</dbReference>
<dbReference type="AlphaFoldDB" id="A0A5N5X3N6"/>
<gene>
    <name evidence="3" type="ORF">BDV29DRAFT_157041</name>
</gene>
<dbReference type="CDD" id="cd06121">
    <property type="entry name" value="cupin_YML079wp"/>
    <property type="match status" value="1"/>
</dbReference>
<dbReference type="Gene3D" id="2.60.120.10">
    <property type="entry name" value="Jelly Rolls"/>
    <property type="match status" value="1"/>
</dbReference>
<dbReference type="InterPro" id="IPR011051">
    <property type="entry name" value="RmlC_Cupin_sf"/>
</dbReference>
<dbReference type="PANTHER" id="PTHR33387">
    <property type="entry name" value="RMLC-LIKE JELLY ROLL FOLD PROTEIN"/>
    <property type="match status" value="1"/>
</dbReference>
<dbReference type="Pfam" id="PF06172">
    <property type="entry name" value="Cupin_5"/>
    <property type="match status" value="1"/>
</dbReference>
<keyword evidence="4" id="KW-1185">Reference proteome</keyword>
<name>A0A5N5X3N6_9EURO</name>
<feature type="region of interest" description="Disordered" evidence="1">
    <location>
        <begin position="1"/>
        <end position="27"/>
    </location>
</feature>
<dbReference type="OrthoDB" id="6614653at2759"/>
<protein>
    <submittedName>
        <fullName evidence="3">RmlC-like cupin domain-containing protein</fullName>
    </submittedName>
</protein>
<dbReference type="InterPro" id="IPR039935">
    <property type="entry name" value="YML079W-like"/>
</dbReference>
<evidence type="ECO:0000259" key="2">
    <source>
        <dbReference type="Pfam" id="PF06172"/>
    </source>
</evidence>
<proteinExistence type="predicted"/>
<sequence length="219" mass="25303">MDIPITSIKPHYPPPTHNDKSIPESSSIQKTLKFLHLNPHPEGGYYSETDRHPLRIPNPYCDDKDHHKTVTEQENEQSTRSASTTIFYYLTPQSSLGHFHRNRSRTVHTLHRGRGRYVIIHADQAERNGGKAPIESFVVGHRIEKGERLQWIVDGGKYKSSYLLPDSDGDENESEGLLISETVVPGFEFYDHDFLTAERMEQLLTPDQIRELKWMVREN</sequence>
<dbReference type="InterPro" id="IPR009327">
    <property type="entry name" value="Cupin_DUF985"/>
</dbReference>
<reference evidence="3 4" key="1">
    <citation type="submission" date="2019-04" db="EMBL/GenBank/DDBJ databases">
        <title>Friends and foes A comparative genomics study of 23 Aspergillus species from section Flavi.</title>
        <authorList>
            <consortium name="DOE Joint Genome Institute"/>
            <person name="Kjaerbolling I."/>
            <person name="Vesth T."/>
            <person name="Frisvad J.C."/>
            <person name="Nybo J.L."/>
            <person name="Theobald S."/>
            <person name="Kildgaard S."/>
            <person name="Isbrandt T."/>
            <person name="Kuo A."/>
            <person name="Sato A."/>
            <person name="Lyhne E.K."/>
            <person name="Kogle M.E."/>
            <person name="Wiebenga A."/>
            <person name="Kun R.S."/>
            <person name="Lubbers R.J."/>
            <person name="Makela M.R."/>
            <person name="Barry K."/>
            <person name="Chovatia M."/>
            <person name="Clum A."/>
            <person name="Daum C."/>
            <person name="Haridas S."/>
            <person name="He G."/>
            <person name="LaButti K."/>
            <person name="Lipzen A."/>
            <person name="Mondo S."/>
            <person name="Riley R."/>
            <person name="Salamov A."/>
            <person name="Simmons B.A."/>
            <person name="Magnuson J.K."/>
            <person name="Henrissat B."/>
            <person name="Mortensen U.H."/>
            <person name="Larsen T.O."/>
            <person name="Devries R.P."/>
            <person name="Grigoriev I.V."/>
            <person name="Machida M."/>
            <person name="Baker S.E."/>
            <person name="Andersen M.R."/>
        </authorList>
    </citation>
    <scope>NUCLEOTIDE SEQUENCE [LARGE SCALE GENOMIC DNA]</scope>
    <source>
        <strain evidence="3 4">CBS 151.66</strain>
    </source>
</reference>
<accession>A0A5N5X3N6</accession>
<dbReference type="InterPro" id="IPR014710">
    <property type="entry name" value="RmlC-like_jellyroll"/>
</dbReference>
<dbReference type="Proteomes" id="UP000326565">
    <property type="component" value="Unassembled WGS sequence"/>
</dbReference>
<dbReference type="PANTHER" id="PTHR33387:SF3">
    <property type="entry name" value="DUF985 DOMAIN-CONTAINING PROTEIN"/>
    <property type="match status" value="1"/>
</dbReference>
<dbReference type="EMBL" id="ML732217">
    <property type="protein sequence ID" value="KAB8073982.1"/>
    <property type="molecule type" value="Genomic_DNA"/>
</dbReference>
<evidence type="ECO:0000313" key="4">
    <source>
        <dbReference type="Proteomes" id="UP000326565"/>
    </source>
</evidence>
<organism evidence="3 4">
    <name type="scientific">Aspergillus leporis</name>
    <dbReference type="NCBI Taxonomy" id="41062"/>
    <lineage>
        <taxon>Eukaryota</taxon>
        <taxon>Fungi</taxon>
        <taxon>Dikarya</taxon>
        <taxon>Ascomycota</taxon>
        <taxon>Pezizomycotina</taxon>
        <taxon>Eurotiomycetes</taxon>
        <taxon>Eurotiomycetidae</taxon>
        <taxon>Eurotiales</taxon>
        <taxon>Aspergillaceae</taxon>
        <taxon>Aspergillus</taxon>
        <taxon>Aspergillus subgen. Circumdati</taxon>
    </lineage>
</organism>